<accession>A0A212F4E6</accession>
<dbReference type="PANTHER" id="PTHR10177">
    <property type="entry name" value="CYCLINS"/>
    <property type="match status" value="1"/>
</dbReference>
<dbReference type="InterPro" id="IPR006671">
    <property type="entry name" value="Cyclin_N"/>
</dbReference>
<dbReference type="FunFam" id="1.10.472.10:FF:000003">
    <property type="entry name" value="G1/S-specific cyclin-D2"/>
    <property type="match status" value="1"/>
</dbReference>
<feature type="domain" description="Cyclin-like" evidence="6">
    <location>
        <begin position="75"/>
        <end position="159"/>
    </location>
</feature>
<dbReference type="GO" id="GO:0051301">
    <property type="term" value="P:cell division"/>
    <property type="evidence" value="ECO:0007669"/>
    <property type="project" value="UniProtKB-KW"/>
</dbReference>
<comment type="caution">
    <text evidence="7">The sequence shown here is derived from an EMBL/GenBank/DDBJ whole genome shotgun (WGS) entry which is preliminary data.</text>
</comment>
<dbReference type="PROSITE" id="PS00292">
    <property type="entry name" value="CYCLINS"/>
    <property type="match status" value="1"/>
</dbReference>
<dbReference type="Proteomes" id="UP000007151">
    <property type="component" value="Unassembled WGS sequence"/>
</dbReference>
<evidence type="ECO:0000313" key="7">
    <source>
        <dbReference type="EMBL" id="OWR48618.1"/>
    </source>
</evidence>
<dbReference type="STRING" id="278856.A0A212F4E6"/>
<dbReference type="InParanoid" id="A0A212F4E6"/>
<dbReference type="InterPro" id="IPR048258">
    <property type="entry name" value="Cyclins_cyclin-box"/>
</dbReference>
<feature type="compositionally biased region" description="Polar residues" evidence="5">
    <location>
        <begin position="7"/>
        <end position="21"/>
    </location>
</feature>
<keyword evidence="2 4" id="KW-0195">Cyclin</keyword>
<evidence type="ECO:0000259" key="6">
    <source>
        <dbReference type="SMART" id="SM00385"/>
    </source>
</evidence>
<evidence type="ECO:0000256" key="2">
    <source>
        <dbReference type="ARBA" id="ARBA00023127"/>
    </source>
</evidence>
<feature type="compositionally biased region" description="Basic residues" evidence="5">
    <location>
        <begin position="287"/>
        <end position="304"/>
    </location>
</feature>
<keyword evidence="3" id="KW-0131">Cell cycle</keyword>
<protein>
    <submittedName>
        <fullName evidence="7">Cyclin D</fullName>
    </submittedName>
</protein>
<dbReference type="Pfam" id="PF00134">
    <property type="entry name" value="Cyclin_N"/>
    <property type="match status" value="1"/>
</dbReference>
<evidence type="ECO:0000256" key="3">
    <source>
        <dbReference type="ARBA" id="ARBA00023306"/>
    </source>
</evidence>
<dbReference type="eggNOG" id="KOG0656">
    <property type="taxonomic scope" value="Eukaryota"/>
</dbReference>
<name>A0A212F4E6_DANPL</name>
<organism evidence="7 8">
    <name type="scientific">Danaus plexippus plexippus</name>
    <dbReference type="NCBI Taxonomy" id="278856"/>
    <lineage>
        <taxon>Eukaryota</taxon>
        <taxon>Metazoa</taxon>
        <taxon>Ecdysozoa</taxon>
        <taxon>Arthropoda</taxon>
        <taxon>Hexapoda</taxon>
        <taxon>Insecta</taxon>
        <taxon>Pterygota</taxon>
        <taxon>Neoptera</taxon>
        <taxon>Endopterygota</taxon>
        <taxon>Lepidoptera</taxon>
        <taxon>Glossata</taxon>
        <taxon>Ditrysia</taxon>
        <taxon>Papilionoidea</taxon>
        <taxon>Nymphalidae</taxon>
        <taxon>Danainae</taxon>
        <taxon>Danaini</taxon>
        <taxon>Danaina</taxon>
        <taxon>Danaus</taxon>
        <taxon>Danaus</taxon>
    </lineage>
</organism>
<evidence type="ECO:0000313" key="8">
    <source>
        <dbReference type="Proteomes" id="UP000007151"/>
    </source>
</evidence>
<dbReference type="InterPro" id="IPR039361">
    <property type="entry name" value="Cyclin"/>
</dbReference>
<proteinExistence type="inferred from homology"/>
<sequence length="329" mass="37546">MDLSCGENLQNSGHNSSSSGRTMDMCIAGPDRALDRDPRLLMNLLTLERVHALHTDYFQHVQIDIQPFMRKVVTTWMLEVCEEQQCEEQVFPLAVSYMDRFLAQRAISRQQLQLLAVTSLLLASKFRQCHPLSVDLLCAYTDNSVFPQEVRQWEVMLLQRLNWQLSVATAFDFVEPLLARTPWGRTNPLVRTHALTLTSVCYTGFERTRGHLVLSDKSGHLWGECIGTHMPPRAVISNTLYRPHETDPLPDSLCCSTNYFVSVIWSNNRVMVAVTYDGLGPRGPRQLSRRQYAKTSRGHCRHPSQLRPQVPKDPKERLGTHLASRPLPI</sequence>
<dbReference type="InterPro" id="IPR036915">
    <property type="entry name" value="Cyclin-like_sf"/>
</dbReference>
<feature type="region of interest" description="Disordered" evidence="5">
    <location>
        <begin position="283"/>
        <end position="329"/>
    </location>
</feature>
<dbReference type="KEGG" id="dpl:KGM_207456"/>
<dbReference type="SUPFAM" id="SSF47954">
    <property type="entry name" value="Cyclin-like"/>
    <property type="match status" value="1"/>
</dbReference>
<keyword evidence="1" id="KW-0132">Cell division</keyword>
<keyword evidence="8" id="KW-1185">Reference proteome</keyword>
<gene>
    <name evidence="7" type="ORF">KGM_207456</name>
</gene>
<dbReference type="Gene3D" id="1.10.472.10">
    <property type="entry name" value="Cyclin-like"/>
    <property type="match status" value="1"/>
</dbReference>
<dbReference type="SMART" id="SM00385">
    <property type="entry name" value="CYCLIN"/>
    <property type="match status" value="1"/>
</dbReference>
<reference evidence="7 8" key="1">
    <citation type="journal article" date="2011" name="Cell">
        <title>The monarch butterfly genome yields insights into long-distance migration.</title>
        <authorList>
            <person name="Zhan S."/>
            <person name="Merlin C."/>
            <person name="Boore J.L."/>
            <person name="Reppert S.M."/>
        </authorList>
    </citation>
    <scope>NUCLEOTIDE SEQUENCE [LARGE SCALE GENOMIC DNA]</scope>
    <source>
        <strain evidence="7">F-2</strain>
    </source>
</reference>
<dbReference type="InterPro" id="IPR013763">
    <property type="entry name" value="Cyclin-like_dom"/>
</dbReference>
<feature type="compositionally biased region" description="Basic and acidic residues" evidence="5">
    <location>
        <begin position="310"/>
        <end position="319"/>
    </location>
</feature>
<dbReference type="GO" id="GO:0000278">
    <property type="term" value="P:mitotic cell cycle"/>
    <property type="evidence" value="ECO:0007669"/>
    <property type="project" value="UniProtKB-ARBA"/>
</dbReference>
<evidence type="ECO:0000256" key="4">
    <source>
        <dbReference type="RuleBase" id="RU000383"/>
    </source>
</evidence>
<dbReference type="EMBL" id="AGBW02010374">
    <property type="protein sequence ID" value="OWR48618.1"/>
    <property type="molecule type" value="Genomic_DNA"/>
</dbReference>
<dbReference type="AlphaFoldDB" id="A0A212F4E6"/>
<comment type="similarity">
    <text evidence="4">Belongs to the cyclin family.</text>
</comment>
<evidence type="ECO:0000256" key="1">
    <source>
        <dbReference type="ARBA" id="ARBA00022618"/>
    </source>
</evidence>
<feature type="region of interest" description="Disordered" evidence="5">
    <location>
        <begin position="1"/>
        <end position="22"/>
    </location>
</feature>
<evidence type="ECO:0000256" key="5">
    <source>
        <dbReference type="SAM" id="MobiDB-lite"/>
    </source>
</evidence>